<feature type="transmembrane region" description="Helical" evidence="6">
    <location>
        <begin position="61"/>
        <end position="83"/>
    </location>
</feature>
<dbReference type="InterPro" id="IPR013604">
    <property type="entry name" value="7TM_chemorcpt"/>
</dbReference>
<dbReference type="Proteomes" id="UP001652621">
    <property type="component" value="Unplaced"/>
</dbReference>
<reference evidence="8" key="1">
    <citation type="submission" date="2025-08" db="UniProtKB">
        <authorList>
            <consortium name="RefSeq"/>
        </authorList>
    </citation>
    <scope>IDENTIFICATION</scope>
    <source>
        <strain evidence="8">Aabys</strain>
        <tissue evidence="8">Whole body</tissue>
    </source>
</reference>
<organism evidence="7 8">
    <name type="scientific">Musca domestica</name>
    <name type="common">House fly</name>
    <dbReference type="NCBI Taxonomy" id="7370"/>
    <lineage>
        <taxon>Eukaryota</taxon>
        <taxon>Metazoa</taxon>
        <taxon>Ecdysozoa</taxon>
        <taxon>Arthropoda</taxon>
        <taxon>Hexapoda</taxon>
        <taxon>Insecta</taxon>
        <taxon>Pterygota</taxon>
        <taxon>Neoptera</taxon>
        <taxon>Endopterygota</taxon>
        <taxon>Diptera</taxon>
        <taxon>Brachycera</taxon>
        <taxon>Muscomorpha</taxon>
        <taxon>Muscoidea</taxon>
        <taxon>Muscidae</taxon>
        <taxon>Musca</taxon>
    </lineage>
</organism>
<keyword evidence="4 6" id="KW-1133">Transmembrane helix</keyword>
<feature type="transmembrane region" description="Helical" evidence="6">
    <location>
        <begin position="103"/>
        <end position="122"/>
    </location>
</feature>
<dbReference type="Pfam" id="PF08395">
    <property type="entry name" value="7tm_7"/>
    <property type="match status" value="1"/>
</dbReference>
<evidence type="ECO:0000256" key="3">
    <source>
        <dbReference type="ARBA" id="ARBA00022692"/>
    </source>
</evidence>
<dbReference type="RefSeq" id="XP_058977363.1">
    <property type="nucleotide sequence ID" value="XM_059121380.1"/>
</dbReference>
<keyword evidence="2" id="KW-1003">Cell membrane</keyword>
<feature type="transmembrane region" description="Helical" evidence="6">
    <location>
        <begin position="156"/>
        <end position="179"/>
    </location>
</feature>
<keyword evidence="5 6" id="KW-0472">Membrane</keyword>
<feature type="transmembrane region" description="Helical" evidence="6">
    <location>
        <begin position="191"/>
        <end position="212"/>
    </location>
</feature>
<name>A0ABM3UV23_MUSDO</name>
<evidence type="ECO:0000313" key="8">
    <source>
        <dbReference type="RefSeq" id="XP_058977363.1"/>
    </source>
</evidence>
<evidence type="ECO:0000256" key="4">
    <source>
        <dbReference type="ARBA" id="ARBA00022989"/>
    </source>
</evidence>
<feature type="transmembrane region" description="Helical" evidence="6">
    <location>
        <begin position="32"/>
        <end position="49"/>
    </location>
</feature>
<keyword evidence="3 6" id="KW-0812">Transmembrane</keyword>
<evidence type="ECO:0000256" key="6">
    <source>
        <dbReference type="SAM" id="Phobius"/>
    </source>
</evidence>
<accession>A0ABM3UV23</accession>
<proteinExistence type="predicted"/>
<gene>
    <name evidence="8" type="primary">LOC101895982</name>
</gene>
<protein>
    <submittedName>
        <fullName evidence="8">Uncharacterized protein LOC101895982</fullName>
    </submittedName>
</protein>
<dbReference type="GeneID" id="101895982"/>
<evidence type="ECO:0000256" key="5">
    <source>
        <dbReference type="ARBA" id="ARBA00023136"/>
    </source>
</evidence>
<keyword evidence="7" id="KW-1185">Reference proteome</keyword>
<evidence type="ECO:0000313" key="7">
    <source>
        <dbReference type="Proteomes" id="UP001652621"/>
    </source>
</evidence>
<evidence type="ECO:0000256" key="1">
    <source>
        <dbReference type="ARBA" id="ARBA00004651"/>
    </source>
</evidence>
<comment type="subcellular location">
    <subcellularLocation>
        <location evidence="1">Cell membrane</location>
        <topology evidence="1">Multi-pass membrane protein</topology>
    </subcellularLocation>
</comment>
<sequence>MSFAVPVQKTPWHKRLFRKLCTSPNYYKSMQPMFWTTFVSGVTPFRIASLPNGAKYLKTSCFGYLNLFVHLILMAYCYAYTMLHNESVVGYLLSTKVSKYGNYLHVCIGVMGATILPVAAIIRKKTLEKSFNIYLEVDRHFDQIHVGLDYSQILRYVLFVLSLVAIFDCTITVICIYCLNSISVYPSPCLIFIAVAEVLGISVTISLFCAMVRSAQRRLRRLNWVVT</sequence>
<evidence type="ECO:0000256" key="2">
    <source>
        <dbReference type="ARBA" id="ARBA00022475"/>
    </source>
</evidence>